<evidence type="ECO:0000256" key="3">
    <source>
        <dbReference type="ARBA" id="ARBA00023015"/>
    </source>
</evidence>
<dbReference type="CDD" id="cd17535">
    <property type="entry name" value="REC_NarL-like"/>
    <property type="match status" value="1"/>
</dbReference>
<dbReference type="Gene3D" id="3.40.50.2300">
    <property type="match status" value="1"/>
</dbReference>
<evidence type="ECO:0000256" key="6">
    <source>
        <dbReference type="ARBA" id="ARBA00023163"/>
    </source>
</evidence>
<dbReference type="GO" id="GO:0003677">
    <property type="term" value="F:DNA binding"/>
    <property type="evidence" value="ECO:0007669"/>
    <property type="project" value="UniProtKB-KW"/>
</dbReference>
<dbReference type="SUPFAM" id="SSF46894">
    <property type="entry name" value="C-terminal effector domain of the bipartite response regulators"/>
    <property type="match status" value="1"/>
</dbReference>
<dbReference type="Pfam" id="PF08281">
    <property type="entry name" value="Sigma70_r4_2"/>
    <property type="match status" value="1"/>
</dbReference>
<evidence type="ECO:0000259" key="8">
    <source>
        <dbReference type="PROSITE" id="PS50110"/>
    </source>
</evidence>
<keyword evidence="3" id="KW-0805">Transcription regulation</keyword>
<comment type="similarity">
    <text evidence="1">Belongs to the sigma-70 factor family. ECF subfamily.</text>
</comment>
<keyword evidence="2 7" id="KW-0597">Phosphoprotein</keyword>
<dbReference type="RefSeq" id="WP_169771516.1">
    <property type="nucleotide sequence ID" value="NZ_JABCUR010000002.1"/>
</dbReference>
<dbReference type="GO" id="GO:0016987">
    <property type="term" value="F:sigma factor activity"/>
    <property type="evidence" value="ECO:0007669"/>
    <property type="project" value="UniProtKB-KW"/>
</dbReference>
<keyword evidence="4" id="KW-0731">Sigma factor</keyword>
<dbReference type="PANTHER" id="PTHR43214">
    <property type="entry name" value="TWO-COMPONENT RESPONSE REGULATOR"/>
    <property type="match status" value="1"/>
</dbReference>
<dbReference type="InterPro" id="IPR001789">
    <property type="entry name" value="Sig_transdc_resp-reg_receiver"/>
</dbReference>
<dbReference type="PANTHER" id="PTHR43214:SF42">
    <property type="entry name" value="TRANSCRIPTIONAL REGULATORY PROTEIN DESR"/>
    <property type="match status" value="1"/>
</dbReference>
<dbReference type="InterPro" id="IPR058245">
    <property type="entry name" value="NreC/VraR/RcsB-like_REC"/>
</dbReference>
<dbReference type="InterPro" id="IPR011006">
    <property type="entry name" value="CheY-like_superfamily"/>
</dbReference>
<dbReference type="GO" id="GO:0000160">
    <property type="term" value="P:phosphorelay signal transduction system"/>
    <property type="evidence" value="ECO:0007669"/>
    <property type="project" value="InterPro"/>
</dbReference>
<feature type="modified residue" description="4-aspartylphosphate" evidence="7">
    <location>
        <position position="60"/>
    </location>
</feature>
<dbReference type="InterPro" id="IPR013249">
    <property type="entry name" value="RNA_pol_sigma70_r4_t2"/>
</dbReference>
<evidence type="ECO:0000256" key="2">
    <source>
        <dbReference type="ARBA" id="ARBA00022553"/>
    </source>
</evidence>
<organism evidence="9 10">
    <name type="scientific">Mobiluncus mulieris</name>
    <dbReference type="NCBI Taxonomy" id="2052"/>
    <lineage>
        <taxon>Bacteria</taxon>
        <taxon>Bacillati</taxon>
        <taxon>Actinomycetota</taxon>
        <taxon>Actinomycetes</taxon>
        <taxon>Actinomycetales</taxon>
        <taxon>Actinomycetaceae</taxon>
        <taxon>Mobiluncus</taxon>
    </lineage>
</organism>
<dbReference type="GO" id="GO:0006352">
    <property type="term" value="P:DNA-templated transcription initiation"/>
    <property type="evidence" value="ECO:0007669"/>
    <property type="project" value="InterPro"/>
</dbReference>
<accession>A0A7Y0TZW5</accession>
<dbReference type="AlphaFoldDB" id="A0A7Y0TZW5"/>
<dbReference type="InterPro" id="IPR000792">
    <property type="entry name" value="Tscrpt_reg_LuxR_C"/>
</dbReference>
<gene>
    <name evidence="9" type="ORF">HHJ78_02120</name>
</gene>
<keyword evidence="5" id="KW-0238">DNA-binding</keyword>
<comment type="caution">
    <text evidence="9">The sequence shown here is derived from an EMBL/GenBank/DDBJ whole genome shotgun (WGS) entry which is preliminary data.</text>
</comment>
<evidence type="ECO:0000313" key="9">
    <source>
        <dbReference type="EMBL" id="NMW64356.1"/>
    </source>
</evidence>
<dbReference type="InterPro" id="IPR016032">
    <property type="entry name" value="Sig_transdc_resp-reg_C-effctor"/>
</dbReference>
<protein>
    <submittedName>
        <fullName evidence="9">Response regulator transcription factor</fullName>
    </submittedName>
</protein>
<keyword evidence="6" id="KW-0804">Transcription</keyword>
<evidence type="ECO:0000313" key="10">
    <source>
        <dbReference type="Proteomes" id="UP000578252"/>
    </source>
</evidence>
<proteinExistence type="inferred from homology"/>
<feature type="domain" description="Response regulatory" evidence="8">
    <location>
        <begin position="9"/>
        <end position="125"/>
    </location>
</feature>
<evidence type="ECO:0000256" key="7">
    <source>
        <dbReference type="PROSITE-ProRule" id="PRU00169"/>
    </source>
</evidence>
<dbReference type="SUPFAM" id="SSF52172">
    <property type="entry name" value="CheY-like"/>
    <property type="match status" value="1"/>
</dbReference>
<evidence type="ECO:0000256" key="5">
    <source>
        <dbReference type="ARBA" id="ARBA00023125"/>
    </source>
</evidence>
<evidence type="ECO:0000256" key="4">
    <source>
        <dbReference type="ARBA" id="ARBA00023082"/>
    </source>
</evidence>
<dbReference type="SMART" id="SM00448">
    <property type="entry name" value="REC"/>
    <property type="match status" value="1"/>
</dbReference>
<dbReference type="InterPro" id="IPR039420">
    <property type="entry name" value="WalR-like"/>
</dbReference>
<evidence type="ECO:0000256" key="1">
    <source>
        <dbReference type="ARBA" id="ARBA00010641"/>
    </source>
</evidence>
<dbReference type="EMBL" id="JABCUR010000002">
    <property type="protein sequence ID" value="NMW64356.1"/>
    <property type="molecule type" value="Genomic_DNA"/>
</dbReference>
<dbReference type="PROSITE" id="PS50110">
    <property type="entry name" value="RESPONSE_REGULATORY"/>
    <property type="match status" value="1"/>
</dbReference>
<dbReference type="Proteomes" id="UP000578252">
    <property type="component" value="Unassembled WGS sequence"/>
</dbReference>
<reference evidence="9 10" key="1">
    <citation type="submission" date="2020-04" db="EMBL/GenBank/DDBJ databases">
        <title>Antimicrobial susceptibility and clonality of vaginal-derived multi-drug resistant Mobiluncus isolates in China.</title>
        <authorList>
            <person name="Zhang X."/>
        </authorList>
    </citation>
    <scope>NUCLEOTIDE SEQUENCE [LARGE SCALE GENOMIC DNA]</scope>
    <source>
        <strain evidence="9 10">13</strain>
    </source>
</reference>
<dbReference type="Pfam" id="PF00072">
    <property type="entry name" value="Response_reg"/>
    <property type="match status" value="1"/>
</dbReference>
<dbReference type="SMART" id="SM00421">
    <property type="entry name" value="HTH_LUXR"/>
    <property type="match status" value="1"/>
</dbReference>
<sequence length="234" mass="25923">MGDQDCVIRVIFADDDAVYLRGMTDLLNRLKNIEIVGQASDGDEAMHLIETIDHDVVLLDVTMPSMGGIEVAESALELNPDEKILMLTAFERPDMLRQSLAAGARGFLTKETDFREIGAAIQRVFRGGKILDEKPLSLVMDYFVSANPENGDQELKAKIEALPEHLRIIVNLIGEARSNKEIAKATGLSLHAVTTYIKRILKKLNIRRGQLTLEMIRLGMSNTASQQDSETGMN</sequence>
<name>A0A7Y0TZW5_9ACTO</name>